<dbReference type="InterPro" id="IPR009057">
    <property type="entry name" value="Homeodomain-like_sf"/>
</dbReference>
<dbReference type="RefSeq" id="WP_320294519.1">
    <property type="nucleotide sequence ID" value="NZ_JAVIIU010000003.1"/>
</dbReference>
<dbReference type="InterPro" id="IPR032687">
    <property type="entry name" value="AraC-type_N"/>
</dbReference>
<dbReference type="SMART" id="SM00342">
    <property type="entry name" value="HTH_ARAC"/>
    <property type="match status" value="1"/>
</dbReference>
<keyword evidence="3" id="KW-0804">Transcription</keyword>
<dbReference type="PANTHER" id="PTHR47894">
    <property type="entry name" value="HTH-TYPE TRANSCRIPTIONAL REGULATOR GADX"/>
    <property type="match status" value="1"/>
</dbReference>
<evidence type="ECO:0000256" key="3">
    <source>
        <dbReference type="ARBA" id="ARBA00023163"/>
    </source>
</evidence>
<evidence type="ECO:0000259" key="4">
    <source>
        <dbReference type="PROSITE" id="PS01124"/>
    </source>
</evidence>
<proteinExistence type="predicted"/>
<evidence type="ECO:0000313" key="6">
    <source>
        <dbReference type="Proteomes" id="UP001280156"/>
    </source>
</evidence>
<dbReference type="Gene3D" id="1.10.10.60">
    <property type="entry name" value="Homeodomain-like"/>
    <property type="match status" value="1"/>
</dbReference>
<reference evidence="5 6" key="1">
    <citation type="submission" date="2023-08" db="EMBL/GenBank/DDBJ databases">
        <title>Implementing the SeqCode for naming new Mesorhizobium species isolated from Vachellia karroo root nodules.</title>
        <authorList>
            <person name="Van Lill M."/>
        </authorList>
    </citation>
    <scope>NUCLEOTIDE SEQUENCE [LARGE SCALE GENOMIC DNA]</scope>
    <source>
        <strain evidence="5 6">VK2B</strain>
    </source>
</reference>
<dbReference type="EMBL" id="JAVIIV010000003">
    <property type="protein sequence ID" value="MDX8484654.1"/>
    <property type="molecule type" value="Genomic_DNA"/>
</dbReference>
<dbReference type="PANTHER" id="PTHR47894:SF1">
    <property type="entry name" value="HTH-TYPE TRANSCRIPTIONAL REGULATOR VQSM"/>
    <property type="match status" value="1"/>
</dbReference>
<dbReference type="Proteomes" id="UP001280156">
    <property type="component" value="Unassembled WGS sequence"/>
</dbReference>
<dbReference type="Pfam" id="PF12625">
    <property type="entry name" value="Arabinose_bd"/>
    <property type="match status" value="1"/>
</dbReference>
<evidence type="ECO:0000256" key="2">
    <source>
        <dbReference type="ARBA" id="ARBA00023125"/>
    </source>
</evidence>
<keyword evidence="6" id="KW-1185">Reference proteome</keyword>
<feature type="domain" description="HTH araC/xylS-type" evidence="4">
    <location>
        <begin position="243"/>
        <end position="342"/>
    </location>
</feature>
<dbReference type="Pfam" id="PF12833">
    <property type="entry name" value="HTH_18"/>
    <property type="match status" value="1"/>
</dbReference>
<keyword evidence="1" id="KW-0805">Transcription regulation</keyword>
<accession>A0ABU4YCL5</accession>
<dbReference type="PROSITE" id="PS01124">
    <property type="entry name" value="HTH_ARAC_FAMILY_2"/>
    <property type="match status" value="1"/>
</dbReference>
<evidence type="ECO:0000256" key="1">
    <source>
        <dbReference type="ARBA" id="ARBA00023015"/>
    </source>
</evidence>
<organism evidence="5 6">
    <name type="scientific">Mesorhizobium humile</name>
    <dbReference type="NCBI Taxonomy" id="3072313"/>
    <lineage>
        <taxon>Bacteria</taxon>
        <taxon>Pseudomonadati</taxon>
        <taxon>Pseudomonadota</taxon>
        <taxon>Alphaproteobacteria</taxon>
        <taxon>Hyphomicrobiales</taxon>
        <taxon>Phyllobacteriaceae</taxon>
        <taxon>Mesorhizobium</taxon>
    </lineage>
</organism>
<name>A0ABU4YCL5_9HYPH</name>
<keyword evidence="2" id="KW-0238">DNA-binding</keyword>
<evidence type="ECO:0000313" key="5">
    <source>
        <dbReference type="EMBL" id="MDX8484654.1"/>
    </source>
</evidence>
<gene>
    <name evidence="5" type="ORF">RFM52_05595</name>
</gene>
<dbReference type="InterPro" id="IPR018060">
    <property type="entry name" value="HTH_AraC"/>
</dbReference>
<dbReference type="SUPFAM" id="SSF46689">
    <property type="entry name" value="Homeodomain-like"/>
    <property type="match status" value="1"/>
</dbReference>
<protein>
    <submittedName>
        <fullName evidence="5">AraC family transcriptional regulator</fullName>
    </submittedName>
</protein>
<sequence>MAMRGDKPLSAVHLIRSYLLLPFVEAVEAKGRDATPMLSAYGLKSSDLVEPYFRLPFPTFLAIQQHAADLVGDPCLGLRIGAEIRSEQVGSLGLLMATSHTLREALQQFSRWGASMQEGWGLELVDTPSGADYVYRVHELGVSTRQDVEYSLANMCSLIRTRMGRAWAPTEVHLGHSNPSRARVYEGIFHAPVFFDQPVNKLVIARQDLMLHSERVSYALLPIVEAHLQLASEAATHDESLVRQVSLIVAQSMGRRPAQINDVAAKLGIPVRSLQRALAECETSFRDIMRQERRRVAENLLAQGRINSITEIAISAGYADGSVFSRAFRTWTGSAPSRSPLRKKGNG</sequence>
<comment type="caution">
    <text evidence="5">The sequence shown here is derived from an EMBL/GenBank/DDBJ whole genome shotgun (WGS) entry which is preliminary data.</text>
</comment>